<gene>
    <name evidence="2" type="ORF">CGXH109_LOCUS19635</name>
</gene>
<evidence type="ECO:0000256" key="1">
    <source>
        <dbReference type="SAM" id="SignalP"/>
    </source>
</evidence>
<evidence type="ECO:0000313" key="2">
    <source>
        <dbReference type="EMBL" id="CAI0642891.1"/>
    </source>
</evidence>
<feature type="signal peptide" evidence="1">
    <location>
        <begin position="1"/>
        <end position="17"/>
    </location>
</feature>
<organism evidence="2 3">
    <name type="scientific">Colletotrichum noveboracense</name>
    <dbReference type="NCBI Taxonomy" id="2664923"/>
    <lineage>
        <taxon>Eukaryota</taxon>
        <taxon>Fungi</taxon>
        <taxon>Dikarya</taxon>
        <taxon>Ascomycota</taxon>
        <taxon>Pezizomycotina</taxon>
        <taxon>Sordariomycetes</taxon>
        <taxon>Hypocreomycetidae</taxon>
        <taxon>Glomerellales</taxon>
        <taxon>Glomerellaceae</taxon>
        <taxon>Colletotrichum</taxon>
        <taxon>Colletotrichum gloeosporioides species complex</taxon>
    </lineage>
</organism>
<reference evidence="2" key="1">
    <citation type="submission" date="2022-08" db="EMBL/GenBank/DDBJ databases">
        <authorList>
            <person name="Giroux E."/>
            <person name="Giroux E."/>
        </authorList>
    </citation>
    <scope>NUCLEOTIDE SEQUENCE</scope>
    <source>
        <strain evidence="2">H1091258</strain>
    </source>
</reference>
<dbReference type="OrthoDB" id="4799548at2759"/>
<comment type="caution">
    <text evidence="2">The sequence shown here is derived from an EMBL/GenBank/DDBJ whole genome shotgun (WGS) entry which is preliminary data.</text>
</comment>
<keyword evidence="1" id="KW-0732">Signal</keyword>
<dbReference type="EMBL" id="CAMGZC010000078">
    <property type="protein sequence ID" value="CAI0642891.1"/>
    <property type="molecule type" value="Genomic_DNA"/>
</dbReference>
<accession>A0A9W4RKI0</accession>
<name>A0A9W4RKI0_9PEZI</name>
<proteinExistence type="predicted"/>
<dbReference type="Proteomes" id="UP001152533">
    <property type="component" value="Unassembled WGS sequence"/>
</dbReference>
<feature type="chain" id="PRO_5040869793" evidence="1">
    <location>
        <begin position="18"/>
        <end position="84"/>
    </location>
</feature>
<evidence type="ECO:0000313" key="3">
    <source>
        <dbReference type="Proteomes" id="UP001152533"/>
    </source>
</evidence>
<keyword evidence="3" id="KW-1185">Reference proteome</keyword>
<sequence>MRFTPAFVIAMASVASAGPIANEKRTGGNAPACMAFCWEFCIVPTACGTCIAACMAVANPVKELDTSEFQAIVDAAKPGAVAAQ</sequence>
<dbReference type="AlphaFoldDB" id="A0A9W4RKI0"/>
<protein>
    <submittedName>
        <fullName evidence="2">Uncharacterized protein</fullName>
    </submittedName>
</protein>